<evidence type="ECO:0000313" key="11">
    <source>
        <dbReference type="Proteomes" id="UP000006415"/>
    </source>
</evidence>
<feature type="transmembrane region" description="Helical" evidence="7">
    <location>
        <begin position="516"/>
        <end position="535"/>
    </location>
</feature>
<feature type="transmembrane region" description="Helical" evidence="7">
    <location>
        <begin position="252"/>
        <end position="276"/>
    </location>
</feature>
<dbReference type="PANTHER" id="PTHR34390">
    <property type="entry name" value="UPF0442 PROTEIN YJJB-RELATED"/>
    <property type="match status" value="1"/>
</dbReference>
<dbReference type="HOGENOM" id="CLU_027127_0_0_11"/>
<dbReference type="InterPro" id="IPR024528">
    <property type="entry name" value="ThrE_2"/>
</dbReference>
<dbReference type="STRING" id="857290.HMPREF9156_00765"/>
<reference evidence="10 11" key="1">
    <citation type="submission" date="2012-01" db="EMBL/GenBank/DDBJ databases">
        <title>The Genome Sequence of Scardovia wiggsiae F0424.</title>
        <authorList>
            <consortium name="The Broad Institute Genome Sequencing Platform"/>
            <person name="Earl A."/>
            <person name="Ward D."/>
            <person name="Feldgarden M."/>
            <person name="Gevers D."/>
            <person name="Izard J."/>
            <person name="Ganesan A."/>
            <person name="Baranova O.V."/>
            <person name="Blanton J.M."/>
            <person name="Tanner A.C."/>
            <person name="Mathney J."/>
            <person name="Dewhirst F.E."/>
            <person name="Young S.K."/>
            <person name="Zeng Q."/>
            <person name="Gargeya S."/>
            <person name="Fitzgerald M."/>
            <person name="Haas B."/>
            <person name="Abouelleil A."/>
            <person name="Alvarado L."/>
            <person name="Arachchi H.M."/>
            <person name="Berlin A."/>
            <person name="Chapman S.B."/>
            <person name="Gearin G."/>
            <person name="Goldberg J."/>
            <person name="Griggs A."/>
            <person name="Gujja S."/>
            <person name="Hansen M."/>
            <person name="Heiman D."/>
            <person name="Howarth C."/>
            <person name="Larimer J."/>
            <person name="Lui A."/>
            <person name="MacDonald P.J.P."/>
            <person name="McCowen C."/>
            <person name="Montmayeur A."/>
            <person name="Murphy C."/>
            <person name="Neiman D."/>
            <person name="Pearson M."/>
            <person name="Priest M."/>
            <person name="Roberts A."/>
            <person name="Saif S."/>
            <person name="Shea T."/>
            <person name="Sisk P."/>
            <person name="Stolte C."/>
            <person name="Sykes S."/>
            <person name="Wortman J."/>
            <person name="Nusbaum C."/>
            <person name="Birren B."/>
        </authorList>
    </citation>
    <scope>NUCLEOTIDE SEQUENCE [LARGE SCALE GENOMIC DNA]</scope>
    <source>
        <strain evidence="10 11">F0424</strain>
    </source>
</reference>
<evidence type="ECO:0000256" key="7">
    <source>
        <dbReference type="SAM" id="Phobius"/>
    </source>
</evidence>
<comment type="subcellular location">
    <subcellularLocation>
        <location evidence="1">Cell membrane</location>
        <topology evidence="1">Multi-pass membrane protein</topology>
    </subcellularLocation>
</comment>
<dbReference type="RefSeq" id="WP_007147829.1">
    <property type="nucleotide sequence ID" value="NZ_AKCI01000001.1"/>
</dbReference>
<feature type="domain" description="Threonine/Serine exporter ThrE" evidence="9">
    <location>
        <begin position="398"/>
        <end position="533"/>
    </location>
</feature>
<evidence type="ECO:0000256" key="2">
    <source>
        <dbReference type="ARBA" id="ARBA00022475"/>
    </source>
</evidence>
<comment type="caution">
    <text evidence="10">The sequence shown here is derived from an EMBL/GenBank/DDBJ whole genome shotgun (WGS) entry which is preliminary data.</text>
</comment>
<dbReference type="OrthoDB" id="2148488at2"/>
<evidence type="ECO:0000256" key="5">
    <source>
        <dbReference type="ARBA" id="ARBA00023136"/>
    </source>
</evidence>
<comment type="similarity">
    <text evidence="6">Belongs to the ThrE exporter (TC 2.A.79) family.</text>
</comment>
<evidence type="ECO:0000256" key="3">
    <source>
        <dbReference type="ARBA" id="ARBA00022692"/>
    </source>
</evidence>
<feature type="transmembrane region" description="Helical" evidence="7">
    <location>
        <begin position="322"/>
        <end position="344"/>
    </location>
</feature>
<dbReference type="InterPro" id="IPR050539">
    <property type="entry name" value="ThrE_Dicarb/AminoAcid_Exp"/>
</dbReference>
<feature type="transmembrane region" description="Helical" evidence="7">
    <location>
        <begin position="477"/>
        <end position="496"/>
    </location>
</feature>
<dbReference type="GO" id="GO:0022857">
    <property type="term" value="F:transmembrane transporter activity"/>
    <property type="evidence" value="ECO:0007669"/>
    <property type="project" value="InterPro"/>
</dbReference>
<dbReference type="InterPro" id="IPR010619">
    <property type="entry name" value="ThrE-like_N"/>
</dbReference>
<feature type="transmembrane region" description="Helical" evidence="7">
    <location>
        <begin position="356"/>
        <end position="376"/>
    </location>
</feature>
<dbReference type="EMBL" id="AGZS01000003">
    <property type="protein sequence ID" value="EJD64890.1"/>
    <property type="molecule type" value="Genomic_DNA"/>
</dbReference>
<evidence type="ECO:0008006" key="12">
    <source>
        <dbReference type="Google" id="ProtNLM"/>
    </source>
</evidence>
<keyword evidence="11" id="KW-1185">Reference proteome</keyword>
<feature type="transmembrane region" description="Helical" evidence="7">
    <location>
        <begin position="288"/>
        <end position="310"/>
    </location>
</feature>
<keyword evidence="4 7" id="KW-1133">Transmembrane helix</keyword>
<feature type="transmembrane region" description="Helical" evidence="7">
    <location>
        <begin position="446"/>
        <end position="465"/>
    </location>
</feature>
<proteinExistence type="inferred from homology"/>
<sequence length="544" mass="58212">MGLKDSITDSVKEYREKYSKESIRERSLLDARRLHSHSVPLAVDDVVSDLDKPLGQANLAAKASVIVRAGALELASGTGSYRVRELMGRIGQDLDVDVRSDVNIADIEVSCSDSSERITEVVDLPTVGVNTERIWLMEHFTDWLSVSLGRKGTYHKAADASQNFIAGLPNEKSMAVAPDSDIIGGGRSQPAGGEADTARPAGMHAGAGSVHADAGSVTVRKVHERLDAIEYRHRLYKPAMQVLASAVSCASFTFLLGGGIVDMFAAFIGAGCGQFVRSLLGRRHMNQFFVTALAVVAAAAVSIGSLRLLGFVYPPALAHDTAYIGAILFVVPGFPLITGGLDIAKLDISSGIQRGVYFLAIITSATLAAWAVADIVHLTPGGFEALYMAPWLTAGLRFITAFGGVWGFSVLFNSPQKMACIAALIGAAADTFRLEIIDLWHMPIEAAAFLGALIAGLLASGWRIAVRHGLIPAEYGFPRITLTVPSIVIMVPGLYMYEAVYYLGQFNSAAALDWTFRALLVVVCLPIGLAAARILTDRSWRYDV</sequence>
<keyword evidence="5 7" id="KW-0472">Membrane</keyword>
<evidence type="ECO:0000259" key="8">
    <source>
        <dbReference type="Pfam" id="PF06738"/>
    </source>
</evidence>
<gene>
    <name evidence="10" type="ORF">HMPREF9156_00765</name>
</gene>
<dbReference type="Pfam" id="PF12821">
    <property type="entry name" value="ThrE_2"/>
    <property type="match status" value="1"/>
</dbReference>
<keyword evidence="2" id="KW-1003">Cell membrane</keyword>
<name>J0D4I8_9BIFI</name>
<feature type="domain" description="Threonine/serine exporter-like N-terminal" evidence="8">
    <location>
        <begin position="65"/>
        <end position="141"/>
    </location>
</feature>
<evidence type="ECO:0000256" key="4">
    <source>
        <dbReference type="ARBA" id="ARBA00022989"/>
    </source>
</evidence>
<dbReference type="Pfam" id="PF06738">
    <property type="entry name" value="ThrE"/>
    <property type="match status" value="2"/>
</dbReference>
<evidence type="ECO:0000256" key="6">
    <source>
        <dbReference type="ARBA" id="ARBA00034125"/>
    </source>
</evidence>
<dbReference type="eggNOG" id="COG2966">
    <property type="taxonomic scope" value="Bacteria"/>
</dbReference>
<keyword evidence="3 7" id="KW-0812">Transmembrane</keyword>
<dbReference type="GO" id="GO:0005886">
    <property type="term" value="C:plasma membrane"/>
    <property type="evidence" value="ECO:0007669"/>
    <property type="project" value="UniProtKB-SubCell"/>
</dbReference>
<feature type="domain" description="Threonine/serine exporter-like N-terminal" evidence="8">
    <location>
        <begin position="214"/>
        <end position="374"/>
    </location>
</feature>
<evidence type="ECO:0000256" key="1">
    <source>
        <dbReference type="ARBA" id="ARBA00004651"/>
    </source>
</evidence>
<protein>
    <recommendedName>
        <fullName evidence="12">Threonine/serine exporter-like N-terminal domain-containing protein</fullName>
    </recommendedName>
</protein>
<dbReference type="PANTHER" id="PTHR34390:SF2">
    <property type="entry name" value="SUCCINATE TRANSPORTER SUBUNIT YJJP-RELATED"/>
    <property type="match status" value="1"/>
</dbReference>
<dbReference type="eggNOG" id="COG3610">
    <property type="taxonomic scope" value="Bacteria"/>
</dbReference>
<evidence type="ECO:0000259" key="9">
    <source>
        <dbReference type="Pfam" id="PF12821"/>
    </source>
</evidence>
<organism evidence="10 11">
    <name type="scientific">Scardovia wiggsiae F0424</name>
    <dbReference type="NCBI Taxonomy" id="857290"/>
    <lineage>
        <taxon>Bacteria</taxon>
        <taxon>Bacillati</taxon>
        <taxon>Actinomycetota</taxon>
        <taxon>Actinomycetes</taxon>
        <taxon>Bifidobacteriales</taxon>
        <taxon>Bifidobacteriaceae</taxon>
        <taxon>Scardovia</taxon>
    </lineage>
</organism>
<dbReference type="Proteomes" id="UP000006415">
    <property type="component" value="Unassembled WGS sequence"/>
</dbReference>
<feature type="transmembrane region" description="Helical" evidence="7">
    <location>
        <begin position="388"/>
        <end position="412"/>
    </location>
</feature>
<dbReference type="GO" id="GO:0015744">
    <property type="term" value="P:succinate transport"/>
    <property type="evidence" value="ECO:0007669"/>
    <property type="project" value="TreeGrafter"/>
</dbReference>
<dbReference type="AlphaFoldDB" id="J0D4I8"/>
<accession>J0D4I8</accession>
<evidence type="ECO:0000313" key="10">
    <source>
        <dbReference type="EMBL" id="EJD64890.1"/>
    </source>
</evidence>